<dbReference type="SMART" id="SM00220">
    <property type="entry name" value="S_TKc"/>
    <property type="match status" value="1"/>
</dbReference>
<evidence type="ECO:0000256" key="5">
    <source>
        <dbReference type="ARBA" id="ARBA00022729"/>
    </source>
</evidence>
<evidence type="ECO:0000256" key="3">
    <source>
        <dbReference type="ARBA" id="ARBA00022527"/>
    </source>
</evidence>
<evidence type="ECO:0000256" key="10">
    <source>
        <dbReference type="ARBA" id="ARBA00023180"/>
    </source>
</evidence>
<evidence type="ECO:0000256" key="4">
    <source>
        <dbReference type="ARBA" id="ARBA00022679"/>
    </source>
</evidence>
<keyword evidence="4 13" id="KW-0808">Transferase</keyword>
<keyword evidence="19" id="KW-1185">Reference proteome</keyword>
<sequence length="752" mass="84904">MLGNLGLTLPQPKEPGFFTERSSYKTGVSLQGSCLSENVTTLAVLVARAVDIIQPNQVITGGETIVSSGQRFELGFFSPPGSINKYLGIWYKRSPETVVWIANRENPVADSNGILTFSSDGNLVILNSTNGIIWSPNCPKPGQYSIAQLLESGNLVLIRKKDMYGPSYLWQSFDFPTDTQLPGMKMGWNLSSRLNRYLSSWKSESDPRLETSLTELIISELPNSCFVKDQRRCIGLGHGMDNLLKALCGPNGICRISKIPICECLEGFIPISQREWDGLNWMSGCVRGTPTNCEKRDWFRRLGNVKLPDLKLWLNKSMSLKDCRRECPKYCSCTAFASSDIGRDDRTCFIWFGNLTDLRELDKKDSEQDIYFRMAASEQDSDQIKKKNRQVMIAVLSTASGMLFLGSFAWCALHKRKKRSCSTYSMTIENEIELPLFDMATIATTTDNFSGYNMIGEDGFGRVYKGKLSSGQEITVKRLSQSSRQGLQEFKNEVVLIAKLQNRNLVRLLGCCIEGEEMMLIYEYMPNKSLDYFIFEESRKEFLTWENRFEISMGISRGLLYLHQDSRLRIIHRDLKTSNILLDSDLNARISDFGLARSVGGDQYEAQTTRVIGTFGYTSPEYSVDGKFSTKSDVFSLGVLLLEIVSGAKNRKFSHPDHHHNLLGHNEGKAMEIIDDYLKQSYDESQVLRCIHVALLCVQKLSEDRPTMASIVFMLGNVGVTLPQPKKPRFFIKRSSNETNVILEESPSLKIL</sequence>
<dbReference type="InterPro" id="IPR001480">
    <property type="entry name" value="Bulb-type_lectin_dom"/>
</dbReference>
<dbReference type="Gene3D" id="1.10.510.10">
    <property type="entry name" value="Transferase(Phosphotransferase) domain 1"/>
    <property type="match status" value="1"/>
</dbReference>
<dbReference type="PROSITE" id="PS00108">
    <property type="entry name" value="PROTEIN_KINASE_ST"/>
    <property type="match status" value="1"/>
</dbReference>
<dbReference type="PROSITE" id="PS50948">
    <property type="entry name" value="PAN"/>
    <property type="match status" value="1"/>
</dbReference>
<dbReference type="SUPFAM" id="SSF56112">
    <property type="entry name" value="Protein kinase-like (PK-like)"/>
    <property type="match status" value="1"/>
</dbReference>
<dbReference type="GO" id="GO:0005886">
    <property type="term" value="C:plasma membrane"/>
    <property type="evidence" value="ECO:0007669"/>
    <property type="project" value="UniProtKB-SubCell"/>
</dbReference>
<accession>A0A8S0RQS7</accession>
<dbReference type="InterPro" id="IPR000719">
    <property type="entry name" value="Prot_kinase_dom"/>
</dbReference>
<keyword evidence="7 13" id="KW-0418">Kinase</keyword>
<dbReference type="AlphaFoldDB" id="A0A8S0RQS7"/>
<dbReference type="PROSITE" id="PS50011">
    <property type="entry name" value="PROTEIN_KINASE_DOM"/>
    <property type="match status" value="1"/>
</dbReference>
<name>A0A8S0RQS7_OLEEU</name>
<dbReference type="FunFam" id="1.10.510.10:FF:000060">
    <property type="entry name" value="G-type lectin S-receptor-like serine/threonine-protein kinase"/>
    <property type="match status" value="1"/>
</dbReference>
<keyword evidence="8 13" id="KW-0067">ATP-binding</keyword>
<evidence type="ECO:0000256" key="2">
    <source>
        <dbReference type="ARBA" id="ARBA00022475"/>
    </source>
</evidence>
<keyword evidence="9" id="KW-1015">Disulfide bond</keyword>
<comment type="catalytic activity">
    <reaction evidence="11 13">
        <text>L-threonyl-[protein] + ATP = O-phospho-L-threonyl-[protein] + ADP + H(+)</text>
        <dbReference type="Rhea" id="RHEA:46608"/>
        <dbReference type="Rhea" id="RHEA-COMP:11060"/>
        <dbReference type="Rhea" id="RHEA-COMP:11605"/>
        <dbReference type="ChEBI" id="CHEBI:15378"/>
        <dbReference type="ChEBI" id="CHEBI:30013"/>
        <dbReference type="ChEBI" id="CHEBI:30616"/>
        <dbReference type="ChEBI" id="CHEBI:61977"/>
        <dbReference type="ChEBI" id="CHEBI:456216"/>
        <dbReference type="EC" id="2.7.11.1"/>
    </reaction>
</comment>
<dbReference type="InterPro" id="IPR008271">
    <property type="entry name" value="Ser/Thr_kinase_AS"/>
</dbReference>
<dbReference type="Pfam" id="PF01453">
    <property type="entry name" value="B_lectin"/>
    <property type="match status" value="1"/>
</dbReference>
<evidence type="ECO:0000259" key="15">
    <source>
        <dbReference type="PROSITE" id="PS50011"/>
    </source>
</evidence>
<evidence type="ECO:0000259" key="17">
    <source>
        <dbReference type="PROSITE" id="PS50948"/>
    </source>
</evidence>
<dbReference type="FunFam" id="3.30.200.20:FF:000195">
    <property type="entry name" value="G-type lectin S-receptor-like serine/threonine-protein kinase"/>
    <property type="match status" value="1"/>
</dbReference>
<evidence type="ECO:0000256" key="8">
    <source>
        <dbReference type="ARBA" id="ARBA00022840"/>
    </source>
</evidence>
<dbReference type="SUPFAM" id="SSF51110">
    <property type="entry name" value="alpha-D-mannose-specific plant lectins"/>
    <property type="match status" value="1"/>
</dbReference>
<dbReference type="Gene3D" id="2.90.10.10">
    <property type="entry name" value="Bulb-type lectin domain"/>
    <property type="match status" value="1"/>
</dbReference>
<keyword evidence="3 13" id="KW-0723">Serine/threonine-protein kinase</keyword>
<dbReference type="SMART" id="SM00473">
    <property type="entry name" value="PAN_AP"/>
    <property type="match status" value="1"/>
</dbReference>
<dbReference type="CDD" id="cd01098">
    <property type="entry name" value="PAN_AP_plant"/>
    <property type="match status" value="1"/>
</dbReference>
<dbReference type="SMART" id="SM00108">
    <property type="entry name" value="B_lectin"/>
    <property type="match status" value="1"/>
</dbReference>
<feature type="domain" description="Apple" evidence="17">
    <location>
        <begin position="293"/>
        <end position="375"/>
    </location>
</feature>
<dbReference type="InterPro" id="IPR001245">
    <property type="entry name" value="Ser-Thr/Tyr_kinase_cat_dom"/>
</dbReference>
<dbReference type="PIRSF" id="PIRSF000641">
    <property type="entry name" value="SRK"/>
    <property type="match status" value="1"/>
</dbReference>
<dbReference type="GO" id="GO:0005524">
    <property type="term" value="F:ATP binding"/>
    <property type="evidence" value="ECO:0007669"/>
    <property type="project" value="UniProtKB-KW"/>
</dbReference>
<dbReference type="PANTHER" id="PTHR27002:SF214">
    <property type="entry name" value="RECEPTOR-LIKE SERINE_THREONINE-PROTEIN KINASE"/>
    <property type="match status" value="1"/>
</dbReference>
<comment type="subcellular location">
    <subcellularLocation>
        <location evidence="1">Cell membrane</location>
        <topology evidence="1">Single-pass type I membrane protein</topology>
    </subcellularLocation>
</comment>
<dbReference type="Proteomes" id="UP000594638">
    <property type="component" value="Unassembled WGS sequence"/>
</dbReference>
<evidence type="ECO:0000256" key="6">
    <source>
        <dbReference type="ARBA" id="ARBA00022741"/>
    </source>
</evidence>
<proteinExistence type="inferred from homology"/>
<comment type="catalytic activity">
    <reaction evidence="12 13">
        <text>L-seryl-[protein] + ATP = O-phospho-L-seryl-[protein] + ADP + H(+)</text>
        <dbReference type="Rhea" id="RHEA:17989"/>
        <dbReference type="Rhea" id="RHEA-COMP:9863"/>
        <dbReference type="Rhea" id="RHEA-COMP:11604"/>
        <dbReference type="ChEBI" id="CHEBI:15378"/>
        <dbReference type="ChEBI" id="CHEBI:29999"/>
        <dbReference type="ChEBI" id="CHEBI:30616"/>
        <dbReference type="ChEBI" id="CHEBI:83421"/>
        <dbReference type="ChEBI" id="CHEBI:456216"/>
        <dbReference type="EC" id="2.7.11.1"/>
    </reaction>
</comment>
<dbReference type="InterPro" id="IPR003609">
    <property type="entry name" value="Pan_app"/>
</dbReference>
<evidence type="ECO:0000313" key="18">
    <source>
        <dbReference type="EMBL" id="CAA2981439.1"/>
    </source>
</evidence>
<evidence type="ECO:0000256" key="11">
    <source>
        <dbReference type="ARBA" id="ARBA00047899"/>
    </source>
</evidence>
<dbReference type="EC" id="2.7.11.1" evidence="13"/>
<evidence type="ECO:0000259" key="16">
    <source>
        <dbReference type="PROSITE" id="PS50927"/>
    </source>
</evidence>
<dbReference type="FunFam" id="2.90.10.10:FF:000001">
    <property type="entry name" value="G-type lectin S-receptor-like serine/threonine-protein kinase"/>
    <property type="match status" value="1"/>
</dbReference>
<evidence type="ECO:0000256" key="1">
    <source>
        <dbReference type="ARBA" id="ARBA00004251"/>
    </source>
</evidence>
<feature type="transmembrane region" description="Helical" evidence="14">
    <location>
        <begin position="391"/>
        <end position="413"/>
    </location>
</feature>
<protein>
    <recommendedName>
        <fullName evidence="13">Receptor-like serine/threonine-protein kinase</fullName>
        <ecNumber evidence="13">2.7.11.1</ecNumber>
    </recommendedName>
</protein>
<dbReference type="CDD" id="cd00028">
    <property type="entry name" value="B_lectin"/>
    <property type="match status" value="1"/>
</dbReference>
<dbReference type="Pfam" id="PF08276">
    <property type="entry name" value="PAN_2"/>
    <property type="match status" value="1"/>
</dbReference>
<comment type="caution">
    <text evidence="18">The sequence shown here is derived from an EMBL/GenBank/DDBJ whole genome shotgun (WGS) entry which is preliminary data.</text>
</comment>
<evidence type="ECO:0000256" key="14">
    <source>
        <dbReference type="SAM" id="Phobius"/>
    </source>
</evidence>
<reference evidence="18 19" key="1">
    <citation type="submission" date="2019-12" db="EMBL/GenBank/DDBJ databases">
        <authorList>
            <person name="Alioto T."/>
            <person name="Alioto T."/>
            <person name="Gomez Garrido J."/>
        </authorList>
    </citation>
    <scope>NUCLEOTIDE SEQUENCE [LARGE SCALE GENOMIC DNA]</scope>
</reference>
<organism evidence="18 19">
    <name type="scientific">Olea europaea subsp. europaea</name>
    <dbReference type="NCBI Taxonomy" id="158383"/>
    <lineage>
        <taxon>Eukaryota</taxon>
        <taxon>Viridiplantae</taxon>
        <taxon>Streptophyta</taxon>
        <taxon>Embryophyta</taxon>
        <taxon>Tracheophyta</taxon>
        <taxon>Spermatophyta</taxon>
        <taxon>Magnoliopsida</taxon>
        <taxon>eudicotyledons</taxon>
        <taxon>Gunneridae</taxon>
        <taxon>Pentapetalae</taxon>
        <taxon>asterids</taxon>
        <taxon>lamiids</taxon>
        <taxon>Lamiales</taxon>
        <taxon>Oleaceae</taxon>
        <taxon>Oleeae</taxon>
        <taxon>Olea</taxon>
    </lineage>
</organism>
<evidence type="ECO:0000256" key="12">
    <source>
        <dbReference type="ARBA" id="ARBA00048679"/>
    </source>
</evidence>
<keyword evidence="5" id="KW-0732">Signal</keyword>
<keyword evidence="6 13" id="KW-0547">Nucleotide-binding</keyword>
<keyword evidence="10" id="KW-0325">Glycoprotein</keyword>
<keyword evidence="14" id="KW-0472">Membrane</keyword>
<evidence type="ECO:0000256" key="13">
    <source>
        <dbReference type="PIRNR" id="PIRNR000641"/>
    </source>
</evidence>
<dbReference type="GO" id="GO:0004674">
    <property type="term" value="F:protein serine/threonine kinase activity"/>
    <property type="evidence" value="ECO:0007669"/>
    <property type="project" value="UniProtKB-KW"/>
</dbReference>
<feature type="domain" description="Protein kinase" evidence="15">
    <location>
        <begin position="449"/>
        <end position="730"/>
    </location>
</feature>
<dbReference type="OrthoDB" id="4062651at2759"/>
<dbReference type="EMBL" id="CACTIH010003671">
    <property type="protein sequence ID" value="CAA2981439.1"/>
    <property type="molecule type" value="Genomic_DNA"/>
</dbReference>
<keyword evidence="14" id="KW-0812">Transmembrane</keyword>
<evidence type="ECO:0000256" key="9">
    <source>
        <dbReference type="ARBA" id="ARBA00023157"/>
    </source>
</evidence>
<dbReference type="PROSITE" id="PS50927">
    <property type="entry name" value="BULB_LECTIN"/>
    <property type="match status" value="1"/>
</dbReference>
<keyword evidence="14" id="KW-1133">Transmembrane helix</keyword>
<dbReference type="CDD" id="cd14066">
    <property type="entry name" value="STKc_IRAK"/>
    <property type="match status" value="1"/>
</dbReference>
<gene>
    <name evidence="18" type="ORF">OLEA9_A121105</name>
</gene>
<dbReference type="Gramene" id="OE9A121105T1">
    <property type="protein sequence ID" value="OE9A121105C1"/>
    <property type="gene ID" value="OE9A121105"/>
</dbReference>
<dbReference type="InterPro" id="IPR024171">
    <property type="entry name" value="SRK-like_kinase"/>
</dbReference>
<dbReference type="Pfam" id="PF07714">
    <property type="entry name" value="PK_Tyr_Ser-Thr"/>
    <property type="match status" value="1"/>
</dbReference>
<dbReference type="Gene3D" id="3.30.200.20">
    <property type="entry name" value="Phosphorylase Kinase, domain 1"/>
    <property type="match status" value="1"/>
</dbReference>
<evidence type="ECO:0000256" key="7">
    <source>
        <dbReference type="ARBA" id="ARBA00022777"/>
    </source>
</evidence>
<keyword evidence="2" id="KW-1003">Cell membrane</keyword>
<evidence type="ECO:0000313" key="19">
    <source>
        <dbReference type="Proteomes" id="UP000594638"/>
    </source>
</evidence>
<dbReference type="InterPro" id="IPR011009">
    <property type="entry name" value="Kinase-like_dom_sf"/>
</dbReference>
<comment type="similarity">
    <text evidence="13">Belongs to the protein kinase superfamily. Ser/Thr protein kinase family.</text>
</comment>
<feature type="domain" description="Bulb-type lectin" evidence="16">
    <location>
        <begin position="50"/>
        <end position="170"/>
    </location>
</feature>
<dbReference type="InterPro" id="IPR036426">
    <property type="entry name" value="Bulb-type_lectin_dom_sf"/>
</dbReference>
<dbReference type="PANTHER" id="PTHR27002">
    <property type="entry name" value="RECEPTOR-LIKE SERINE/THREONINE-PROTEIN KINASE SD1-8"/>
    <property type="match status" value="1"/>
</dbReference>